<gene>
    <name evidence="5" type="ORF">BC643_3595</name>
</gene>
<proteinExistence type="predicted"/>
<dbReference type="InterPro" id="IPR000184">
    <property type="entry name" value="Bac_surfAg_D15"/>
</dbReference>
<evidence type="ECO:0000259" key="4">
    <source>
        <dbReference type="Pfam" id="PF01103"/>
    </source>
</evidence>
<keyword evidence="2" id="KW-0472">Membrane</keyword>
<reference evidence="5 6" key="1">
    <citation type="submission" date="2018-09" db="EMBL/GenBank/DDBJ databases">
        <title>Genomic Encyclopedia of Archaeal and Bacterial Type Strains, Phase II (KMG-II): from individual species to whole genera.</title>
        <authorList>
            <person name="Goeker M."/>
        </authorList>
    </citation>
    <scope>NUCLEOTIDE SEQUENCE [LARGE SCALE GENOMIC DNA]</scope>
    <source>
        <strain evidence="5 6">DSM 27148</strain>
    </source>
</reference>
<comment type="caution">
    <text evidence="5">The sequence shown here is derived from an EMBL/GenBank/DDBJ whole genome shotgun (WGS) entry which is preliminary data.</text>
</comment>
<feature type="signal peptide" evidence="3">
    <location>
        <begin position="1"/>
        <end position="19"/>
    </location>
</feature>
<evidence type="ECO:0000256" key="3">
    <source>
        <dbReference type="SAM" id="SignalP"/>
    </source>
</evidence>
<evidence type="ECO:0000256" key="1">
    <source>
        <dbReference type="ARBA" id="ARBA00004370"/>
    </source>
</evidence>
<feature type="domain" description="Bacterial surface antigen (D15)" evidence="4">
    <location>
        <begin position="88"/>
        <end position="362"/>
    </location>
</feature>
<name>A0A419VZ02_9BACT</name>
<evidence type="ECO:0000256" key="2">
    <source>
        <dbReference type="ARBA" id="ARBA00023136"/>
    </source>
</evidence>
<keyword evidence="6" id="KW-1185">Reference proteome</keyword>
<sequence>MRKHLLILLMVLCAATTNAQNQDKKQKTDSIAEAKLKAKKNVDFSVMPYLSYNRNLKLMLGVIPMAMYKPVPGDTISPKSLSGLSAIYTTNGSYFIALFNKWYFAEDKWRAKFFAITGDHYSQFFMEDTDVPGFYDYGTKTTFLIFGIQRKITTGLYGGLAYSYAHHKTTYEDNVQPPSTTKKNGLEYSLLYDSRDAVYYPTIGTNAKLKWNSFPEWFGNDLSANKISIEYNRYFPMRENTDVLATRFSGQFGLGDIAFEQQVTIGNKDIRGYSEGKYRGDGLVALQGEYRYNFKDKMGLVGFFGLATIYGSDNDSFNKKLYPGGGIGYRYRAFKAVKFNVGLDAAVGKEDWGVYFRIGEAF</sequence>
<feature type="chain" id="PRO_5018983290" evidence="3">
    <location>
        <begin position="20"/>
        <end position="362"/>
    </location>
</feature>
<accession>A0A419VZ02</accession>
<dbReference type="GO" id="GO:0019867">
    <property type="term" value="C:outer membrane"/>
    <property type="evidence" value="ECO:0007669"/>
    <property type="project" value="InterPro"/>
</dbReference>
<keyword evidence="3" id="KW-0732">Signal</keyword>
<evidence type="ECO:0000313" key="5">
    <source>
        <dbReference type="EMBL" id="RKD88446.1"/>
    </source>
</evidence>
<dbReference type="Proteomes" id="UP000283387">
    <property type="component" value="Unassembled WGS sequence"/>
</dbReference>
<dbReference type="OrthoDB" id="9771071at2"/>
<dbReference type="Pfam" id="PF01103">
    <property type="entry name" value="Omp85"/>
    <property type="match status" value="1"/>
</dbReference>
<comment type="subcellular location">
    <subcellularLocation>
        <location evidence="1">Membrane</location>
    </subcellularLocation>
</comment>
<dbReference type="AlphaFoldDB" id="A0A419VZ02"/>
<dbReference type="RefSeq" id="WP_120274608.1">
    <property type="nucleotide sequence ID" value="NZ_RAPN01000002.1"/>
</dbReference>
<organism evidence="5 6">
    <name type="scientific">Mangrovibacterium diazotrophicum</name>
    <dbReference type="NCBI Taxonomy" id="1261403"/>
    <lineage>
        <taxon>Bacteria</taxon>
        <taxon>Pseudomonadati</taxon>
        <taxon>Bacteroidota</taxon>
        <taxon>Bacteroidia</taxon>
        <taxon>Marinilabiliales</taxon>
        <taxon>Prolixibacteraceae</taxon>
        <taxon>Mangrovibacterium</taxon>
    </lineage>
</organism>
<dbReference type="EMBL" id="RAPN01000002">
    <property type="protein sequence ID" value="RKD88446.1"/>
    <property type="molecule type" value="Genomic_DNA"/>
</dbReference>
<dbReference type="Gene3D" id="2.40.160.50">
    <property type="entry name" value="membrane protein fhac: a member of the omp85/tpsb transporter family"/>
    <property type="match status" value="1"/>
</dbReference>
<evidence type="ECO:0000313" key="6">
    <source>
        <dbReference type="Proteomes" id="UP000283387"/>
    </source>
</evidence>
<protein>
    <submittedName>
        <fullName evidence="5">Surface antigen-like protein</fullName>
    </submittedName>
</protein>